<dbReference type="EMBL" id="QTTN01000043">
    <property type="protein sequence ID" value="REE67323.1"/>
    <property type="molecule type" value="Genomic_DNA"/>
</dbReference>
<keyword evidence="2" id="KW-0813">Transport</keyword>
<keyword evidence="3" id="KW-0547">Nucleotide-binding</keyword>
<dbReference type="PROSITE" id="PS00211">
    <property type="entry name" value="ABC_TRANSPORTER_1"/>
    <property type="match status" value="1"/>
</dbReference>
<dbReference type="Proteomes" id="UP000256304">
    <property type="component" value="Unassembled WGS sequence"/>
</dbReference>
<dbReference type="Gene3D" id="3.40.50.300">
    <property type="entry name" value="P-loop containing nucleotide triphosphate hydrolases"/>
    <property type="match status" value="1"/>
</dbReference>
<comment type="similarity">
    <text evidence="1">Belongs to the ABC transporter superfamily.</text>
</comment>
<dbReference type="CDD" id="cd03257">
    <property type="entry name" value="ABC_NikE_OppD_transporters"/>
    <property type="match status" value="1"/>
</dbReference>
<dbReference type="InterPro" id="IPR003593">
    <property type="entry name" value="AAA+_ATPase"/>
</dbReference>
<protein>
    <submittedName>
        <fullName evidence="6">Peptide/nickel transport system ATP-binding protein/oligopeptide transport system ATP-binding protein</fullName>
    </submittedName>
</protein>
<feature type="domain" description="ABC transporter" evidence="5">
    <location>
        <begin position="9"/>
        <end position="252"/>
    </location>
</feature>
<dbReference type="SMART" id="SM00382">
    <property type="entry name" value="AAA"/>
    <property type="match status" value="1"/>
</dbReference>
<sequence>MSAIPQPLIELSQIRKVFRTSHGALTAVDSIDLIVERGSTIGLVGESGSGKSTVARMLLRLLTPTSGSIRILGEDVTGWSDKKLKPVRSMLQWVSQHPAAALFPNLTVGQNIMEPMRIHGIGMAQERQRKARGLLAKVGIPQEGFHAFPHELSGGQQQRVVIARALSVDPGCVVLDEAVSSLDVSVQAQILNLLQDLQEEMNLSYLFISHNLAVIRLVCDEVAVMFLGRVVESGKTREVFDHPLHPYTKKLLAAVPSFTPDGGVTQLDESSLLQGDPPSPLNIPSGCAFRSRCPYARERCAQERPLLRRVGTQDVACHFAEEIAAE</sequence>
<dbReference type="InterPro" id="IPR017871">
    <property type="entry name" value="ABC_transporter-like_CS"/>
</dbReference>
<dbReference type="PANTHER" id="PTHR43776:SF7">
    <property type="entry name" value="D,D-DIPEPTIDE TRANSPORT ATP-BINDING PROTEIN DDPF-RELATED"/>
    <property type="match status" value="1"/>
</dbReference>
<evidence type="ECO:0000256" key="2">
    <source>
        <dbReference type="ARBA" id="ARBA00022448"/>
    </source>
</evidence>
<accession>A0A3D9R3B2</accession>
<dbReference type="InterPro" id="IPR027417">
    <property type="entry name" value="P-loop_NTPase"/>
</dbReference>
<evidence type="ECO:0000313" key="6">
    <source>
        <dbReference type="EMBL" id="REE67323.1"/>
    </source>
</evidence>
<dbReference type="RefSeq" id="WP_181909785.1">
    <property type="nucleotide sequence ID" value="NZ_QTTN01000043.1"/>
</dbReference>
<dbReference type="GO" id="GO:0055085">
    <property type="term" value="P:transmembrane transport"/>
    <property type="evidence" value="ECO:0007669"/>
    <property type="project" value="UniProtKB-ARBA"/>
</dbReference>
<dbReference type="AlphaFoldDB" id="A0A3D9R3B2"/>
<dbReference type="GO" id="GO:0016887">
    <property type="term" value="F:ATP hydrolysis activity"/>
    <property type="evidence" value="ECO:0007669"/>
    <property type="project" value="InterPro"/>
</dbReference>
<organism evidence="6 7">
    <name type="scientific">Paenibacillus taihuensis</name>
    <dbReference type="NCBI Taxonomy" id="1156355"/>
    <lineage>
        <taxon>Bacteria</taxon>
        <taxon>Bacillati</taxon>
        <taxon>Bacillota</taxon>
        <taxon>Bacilli</taxon>
        <taxon>Bacillales</taxon>
        <taxon>Paenibacillaceae</taxon>
        <taxon>Paenibacillus</taxon>
    </lineage>
</organism>
<dbReference type="GO" id="GO:0005524">
    <property type="term" value="F:ATP binding"/>
    <property type="evidence" value="ECO:0007669"/>
    <property type="project" value="UniProtKB-KW"/>
</dbReference>
<comment type="caution">
    <text evidence="6">The sequence shown here is derived from an EMBL/GenBank/DDBJ whole genome shotgun (WGS) entry which is preliminary data.</text>
</comment>
<dbReference type="NCBIfam" id="TIGR01727">
    <property type="entry name" value="oligo_HPY"/>
    <property type="match status" value="1"/>
</dbReference>
<dbReference type="PANTHER" id="PTHR43776">
    <property type="entry name" value="TRANSPORT ATP-BINDING PROTEIN"/>
    <property type="match status" value="1"/>
</dbReference>
<keyword evidence="4 6" id="KW-0067">ATP-binding</keyword>
<evidence type="ECO:0000256" key="1">
    <source>
        <dbReference type="ARBA" id="ARBA00005417"/>
    </source>
</evidence>
<dbReference type="InterPro" id="IPR003439">
    <property type="entry name" value="ABC_transporter-like_ATP-bd"/>
</dbReference>
<dbReference type="Pfam" id="PF08352">
    <property type="entry name" value="oligo_HPY"/>
    <property type="match status" value="1"/>
</dbReference>
<evidence type="ECO:0000259" key="5">
    <source>
        <dbReference type="PROSITE" id="PS50893"/>
    </source>
</evidence>
<reference evidence="6 7" key="1">
    <citation type="submission" date="2018-08" db="EMBL/GenBank/DDBJ databases">
        <title>Genomic Encyclopedia of Type Strains, Phase III (KMG-III): the genomes of soil and plant-associated and newly described type strains.</title>
        <authorList>
            <person name="Whitman W."/>
        </authorList>
    </citation>
    <scope>NUCLEOTIDE SEQUENCE [LARGE SCALE GENOMIC DNA]</scope>
    <source>
        <strain evidence="6 7">CGMCC 1.10966</strain>
    </source>
</reference>
<evidence type="ECO:0000313" key="7">
    <source>
        <dbReference type="Proteomes" id="UP000256304"/>
    </source>
</evidence>
<evidence type="ECO:0000256" key="4">
    <source>
        <dbReference type="ARBA" id="ARBA00022840"/>
    </source>
</evidence>
<dbReference type="GO" id="GO:0015833">
    <property type="term" value="P:peptide transport"/>
    <property type="evidence" value="ECO:0007669"/>
    <property type="project" value="InterPro"/>
</dbReference>
<dbReference type="InterPro" id="IPR050319">
    <property type="entry name" value="ABC_transp_ATP-bind"/>
</dbReference>
<gene>
    <name evidence="6" type="ORF">A8990_14328</name>
</gene>
<dbReference type="Pfam" id="PF00005">
    <property type="entry name" value="ABC_tran"/>
    <property type="match status" value="1"/>
</dbReference>
<dbReference type="PROSITE" id="PS50893">
    <property type="entry name" value="ABC_TRANSPORTER_2"/>
    <property type="match status" value="1"/>
</dbReference>
<dbReference type="InterPro" id="IPR013563">
    <property type="entry name" value="Oligopep_ABC_C"/>
</dbReference>
<evidence type="ECO:0000256" key="3">
    <source>
        <dbReference type="ARBA" id="ARBA00022741"/>
    </source>
</evidence>
<dbReference type="SUPFAM" id="SSF52540">
    <property type="entry name" value="P-loop containing nucleoside triphosphate hydrolases"/>
    <property type="match status" value="1"/>
</dbReference>
<name>A0A3D9R3B2_9BACL</name>
<proteinExistence type="inferred from homology"/>
<dbReference type="FunFam" id="3.40.50.300:FF:000016">
    <property type="entry name" value="Oligopeptide ABC transporter ATP-binding component"/>
    <property type="match status" value="1"/>
</dbReference>
<keyword evidence="7" id="KW-1185">Reference proteome</keyword>